<evidence type="ECO:0000313" key="1">
    <source>
        <dbReference type="EnsemblMetazoa" id="GPAI005785-PA"/>
    </source>
</evidence>
<name>A0A1A9Z6Z7_GLOPL</name>
<dbReference type="VEuPathDB" id="VectorBase:GPAI005785"/>
<accession>A0A1A9Z6Z7</accession>
<proteinExistence type="predicted"/>
<sequence>MKISKENLFFKALKFLLNPLTPFEENQPTLTVPSSVPHKTLVDTELMGYKIPKLASVLESVIPRALHDNCKAFKYCISVNWEPCSTIVLQKCCINEAEHFGWTGILTS</sequence>
<organism evidence="1 2">
    <name type="scientific">Glossina pallidipes</name>
    <name type="common">Tsetse fly</name>
    <dbReference type="NCBI Taxonomy" id="7398"/>
    <lineage>
        <taxon>Eukaryota</taxon>
        <taxon>Metazoa</taxon>
        <taxon>Ecdysozoa</taxon>
        <taxon>Arthropoda</taxon>
        <taxon>Hexapoda</taxon>
        <taxon>Insecta</taxon>
        <taxon>Pterygota</taxon>
        <taxon>Neoptera</taxon>
        <taxon>Endopterygota</taxon>
        <taxon>Diptera</taxon>
        <taxon>Brachycera</taxon>
        <taxon>Muscomorpha</taxon>
        <taxon>Hippoboscoidea</taxon>
        <taxon>Glossinidae</taxon>
        <taxon>Glossina</taxon>
    </lineage>
</organism>
<keyword evidence="2" id="KW-1185">Reference proteome</keyword>
<reference evidence="1" key="2">
    <citation type="submission" date="2020-05" db="UniProtKB">
        <authorList>
            <consortium name="EnsemblMetazoa"/>
        </authorList>
    </citation>
    <scope>IDENTIFICATION</scope>
    <source>
        <strain evidence="1">IAEA</strain>
    </source>
</reference>
<dbReference type="AlphaFoldDB" id="A0A1A9Z6Z7"/>
<dbReference type="EnsemblMetazoa" id="GPAI005785-RA">
    <property type="protein sequence ID" value="GPAI005785-PA"/>
    <property type="gene ID" value="GPAI005785"/>
</dbReference>
<evidence type="ECO:0000313" key="2">
    <source>
        <dbReference type="Proteomes" id="UP000092445"/>
    </source>
</evidence>
<reference evidence="2" key="1">
    <citation type="submission" date="2014-03" db="EMBL/GenBank/DDBJ databases">
        <authorList>
            <person name="Aksoy S."/>
            <person name="Warren W."/>
            <person name="Wilson R.K."/>
        </authorList>
    </citation>
    <scope>NUCLEOTIDE SEQUENCE [LARGE SCALE GENOMIC DNA]</scope>
    <source>
        <strain evidence="2">IAEA</strain>
    </source>
</reference>
<protein>
    <submittedName>
        <fullName evidence="1">Uncharacterized protein</fullName>
    </submittedName>
</protein>
<dbReference type="Proteomes" id="UP000092445">
    <property type="component" value="Unassembled WGS sequence"/>
</dbReference>